<dbReference type="InterPro" id="IPR016032">
    <property type="entry name" value="Sig_transdc_resp-reg_C-effctor"/>
</dbReference>
<dbReference type="PROSITE" id="PS50043">
    <property type="entry name" value="HTH_LUXR_2"/>
    <property type="match status" value="1"/>
</dbReference>
<dbReference type="GO" id="GO:0003677">
    <property type="term" value="F:DNA binding"/>
    <property type="evidence" value="ECO:0007669"/>
    <property type="project" value="UniProtKB-KW"/>
</dbReference>
<dbReference type="SMART" id="SM00421">
    <property type="entry name" value="HTH_LUXR"/>
    <property type="match status" value="1"/>
</dbReference>
<comment type="caution">
    <text evidence="5">The sequence shown here is derived from an EMBL/GenBank/DDBJ whole genome shotgun (WGS) entry which is preliminary data.</text>
</comment>
<keyword evidence="6" id="KW-1185">Reference proteome</keyword>
<dbReference type="PANTHER" id="PTHR44688">
    <property type="entry name" value="DNA-BINDING TRANSCRIPTIONAL ACTIVATOR DEVR_DOSR"/>
    <property type="match status" value="1"/>
</dbReference>
<dbReference type="RefSeq" id="WP_258330205.1">
    <property type="nucleotide sequence ID" value="NZ_JAPTGG010000002.1"/>
</dbReference>
<proteinExistence type="predicted"/>
<evidence type="ECO:0000313" key="5">
    <source>
        <dbReference type="EMBL" id="MCZ0864047.1"/>
    </source>
</evidence>
<dbReference type="SUPFAM" id="SSF46894">
    <property type="entry name" value="C-terminal effector domain of the bipartite response regulators"/>
    <property type="match status" value="1"/>
</dbReference>
<dbReference type="InterPro" id="IPR000792">
    <property type="entry name" value="Tscrpt_reg_LuxR_C"/>
</dbReference>
<organism evidence="5 6">
    <name type="scientific">Dasania phycosphaerae</name>
    <dbReference type="NCBI Taxonomy" id="2950436"/>
    <lineage>
        <taxon>Bacteria</taxon>
        <taxon>Pseudomonadati</taxon>
        <taxon>Pseudomonadota</taxon>
        <taxon>Gammaproteobacteria</taxon>
        <taxon>Cellvibrionales</taxon>
        <taxon>Spongiibacteraceae</taxon>
        <taxon>Dasania</taxon>
    </lineage>
</organism>
<dbReference type="Pfam" id="PF00196">
    <property type="entry name" value="GerE"/>
    <property type="match status" value="1"/>
</dbReference>
<accession>A0A9J6RIL3</accession>
<dbReference type="PROSITE" id="PS00622">
    <property type="entry name" value="HTH_LUXR_1"/>
    <property type="match status" value="1"/>
</dbReference>
<dbReference type="EMBL" id="JAPTGG010000002">
    <property type="protein sequence ID" value="MCZ0864047.1"/>
    <property type="molecule type" value="Genomic_DNA"/>
</dbReference>
<dbReference type="PANTHER" id="PTHR44688:SF16">
    <property type="entry name" value="DNA-BINDING TRANSCRIPTIONAL ACTIVATOR DEVR_DOSR"/>
    <property type="match status" value="1"/>
</dbReference>
<dbReference type="AlphaFoldDB" id="A0A9J6RIL3"/>
<evidence type="ECO:0000313" key="6">
    <source>
        <dbReference type="Proteomes" id="UP001069090"/>
    </source>
</evidence>
<dbReference type="Proteomes" id="UP001069090">
    <property type="component" value="Unassembled WGS sequence"/>
</dbReference>
<feature type="domain" description="HTH luxR-type" evidence="4">
    <location>
        <begin position="166"/>
        <end position="231"/>
    </location>
</feature>
<dbReference type="PRINTS" id="PR00038">
    <property type="entry name" value="HTHLUXR"/>
</dbReference>
<gene>
    <name evidence="5" type="ORF">O0V09_02475</name>
</gene>
<dbReference type="GO" id="GO:0006355">
    <property type="term" value="P:regulation of DNA-templated transcription"/>
    <property type="evidence" value="ECO:0007669"/>
    <property type="project" value="InterPro"/>
</dbReference>
<keyword evidence="2" id="KW-0238">DNA-binding</keyword>
<dbReference type="Gene3D" id="1.10.10.10">
    <property type="entry name" value="Winged helix-like DNA-binding domain superfamily/Winged helix DNA-binding domain"/>
    <property type="match status" value="1"/>
</dbReference>
<evidence type="ECO:0000256" key="1">
    <source>
        <dbReference type="ARBA" id="ARBA00023015"/>
    </source>
</evidence>
<dbReference type="CDD" id="cd06170">
    <property type="entry name" value="LuxR_C_like"/>
    <property type="match status" value="1"/>
</dbReference>
<evidence type="ECO:0000256" key="2">
    <source>
        <dbReference type="ARBA" id="ARBA00023125"/>
    </source>
</evidence>
<evidence type="ECO:0000256" key="3">
    <source>
        <dbReference type="ARBA" id="ARBA00023163"/>
    </source>
</evidence>
<dbReference type="InterPro" id="IPR036388">
    <property type="entry name" value="WH-like_DNA-bd_sf"/>
</dbReference>
<evidence type="ECO:0000259" key="4">
    <source>
        <dbReference type="PROSITE" id="PS50043"/>
    </source>
</evidence>
<reference evidence="5 6" key="1">
    <citation type="submission" date="2022-12" db="EMBL/GenBank/DDBJ databases">
        <title>Dasania phycosphaerae sp. nov., isolated from particulate material of the south coast of Korea.</title>
        <authorList>
            <person name="Jiang Y."/>
        </authorList>
    </citation>
    <scope>NUCLEOTIDE SEQUENCE [LARGE SCALE GENOMIC DNA]</scope>
    <source>
        <strain evidence="5 6">GY-19</strain>
    </source>
</reference>
<keyword evidence="1" id="KW-0805">Transcription regulation</keyword>
<protein>
    <submittedName>
        <fullName evidence="5">Helix-turn-helix transcriptional regulator</fullName>
    </submittedName>
</protein>
<keyword evidence="3" id="KW-0804">Transcription</keyword>
<name>A0A9J6RIL3_9GAMM</name>
<sequence length="235" mass="26973">MTSSSNFPNQFQQQSLDLINSLIAIDAAVFYLVDPDLQHKGVVRYKLSPATEIDYQKKFGHLDPLSPDKFHNSSDKVITLSAQLSEQQLYRSEYYQQFMAPNQQRYVADILLRQQQRIIAVISVIRSPAASDFNPQELALLNKLQPFFEYALNAVYLPKRVAERQSLQEKYQLTEREVDVLELIIAGLSNKLIARELMVELATIKTHLIHIYKKTAVATRSELLALIISDLKQQH</sequence>
<dbReference type="SUPFAM" id="SSF55781">
    <property type="entry name" value="GAF domain-like"/>
    <property type="match status" value="1"/>
</dbReference>